<evidence type="ECO:0000313" key="5">
    <source>
        <dbReference type="Proteomes" id="UP001500822"/>
    </source>
</evidence>
<comment type="caution">
    <text evidence="4">The sequence shown here is derived from an EMBL/GenBank/DDBJ whole genome shotgun (WGS) entry which is preliminary data.</text>
</comment>
<keyword evidence="3" id="KW-0479">Metal-binding</keyword>
<dbReference type="Pfam" id="PF02358">
    <property type="entry name" value="Trehalose_PPase"/>
    <property type="match status" value="1"/>
</dbReference>
<dbReference type="NCBIfam" id="TIGR00685">
    <property type="entry name" value="T6PP"/>
    <property type="match status" value="1"/>
</dbReference>
<dbReference type="Proteomes" id="UP001500822">
    <property type="component" value="Unassembled WGS sequence"/>
</dbReference>
<keyword evidence="3" id="KW-0460">Magnesium</keyword>
<proteinExistence type="inferred from homology"/>
<comment type="cofactor">
    <cofactor evidence="3">
        <name>Mg(2+)</name>
        <dbReference type="ChEBI" id="CHEBI:18420"/>
    </cofactor>
</comment>
<evidence type="ECO:0000256" key="1">
    <source>
        <dbReference type="ARBA" id="ARBA00022801"/>
    </source>
</evidence>
<evidence type="ECO:0000256" key="3">
    <source>
        <dbReference type="RuleBase" id="RU361117"/>
    </source>
</evidence>
<dbReference type="InterPro" id="IPR003337">
    <property type="entry name" value="Trehalose_PPase"/>
</dbReference>
<reference evidence="5" key="1">
    <citation type="journal article" date="2019" name="Int. J. Syst. Evol. Microbiol.">
        <title>The Global Catalogue of Microorganisms (GCM) 10K type strain sequencing project: providing services to taxonomists for standard genome sequencing and annotation.</title>
        <authorList>
            <consortium name="The Broad Institute Genomics Platform"/>
            <consortium name="The Broad Institute Genome Sequencing Center for Infectious Disease"/>
            <person name="Wu L."/>
            <person name="Ma J."/>
        </authorList>
    </citation>
    <scope>NUCLEOTIDE SEQUENCE [LARGE SCALE GENOMIC DNA]</scope>
    <source>
        <strain evidence="5">JCM 18077</strain>
    </source>
</reference>
<dbReference type="EMBL" id="BAABIE010000004">
    <property type="protein sequence ID" value="GAA4745147.1"/>
    <property type="molecule type" value="Genomic_DNA"/>
</dbReference>
<evidence type="ECO:0000313" key="4">
    <source>
        <dbReference type="EMBL" id="GAA4745147.1"/>
    </source>
</evidence>
<dbReference type="PANTHER" id="PTHR43768:SF3">
    <property type="entry name" value="TREHALOSE 6-PHOSPHATE PHOSPHATASE"/>
    <property type="match status" value="1"/>
</dbReference>
<comment type="pathway">
    <text evidence="3">Glycan biosynthesis; trehalose biosynthesis.</text>
</comment>
<dbReference type="InterPro" id="IPR044651">
    <property type="entry name" value="OTSB-like"/>
</dbReference>
<protein>
    <recommendedName>
        <fullName evidence="3">Trehalose 6-phosphate phosphatase</fullName>
        <ecNumber evidence="3">3.1.3.12</ecNumber>
    </recommendedName>
</protein>
<dbReference type="InterPro" id="IPR023214">
    <property type="entry name" value="HAD_sf"/>
</dbReference>
<dbReference type="EC" id="3.1.3.12" evidence="3"/>
<keyword evidence="5" id="KW-1185">Reference proteome</keyword>
<gene>
    <name evidence="4" type="ORF">GCM10023217_12760</name>
</gene>
<keyword evidence="1 3" id="KW-0378">Hydrolase</keyword>
<comment type="function">
    <text evidence="2 3">Removes the phosphate from trehalose 6-phosphate to produce free trehalose.</text>
</comment>
<name>A0ABP8Z315_9ACTN</name>
<dbReference type="Gene3D" id="3.30.70.1020">
    <property type="entry name" value="Trehalose-6-phosphate phosphatase related protein, domain 2"/>
    <property type="match status" value="1"/>
</dbReference>
<evidence type="ECO:0000256" key="2">
    <source>
        <dbReference type="ARBA" id="ARBA00024179"/>
    </source>
</evidence>
<accession>A0ABP8Z315</accession>
<dbReference type="Gene3D" id="3.40.50.1000">
    <property type="entry name" value="HAD superfamily/HAD-like"/>
    <property type="match status" value="1"/>
</dbReference>
<comment type="catalytic activity">
    <reaction evidence="3">
        <text>alpha,alpha-trehalose 6-phosphate + H2O = alpha,alpha-trehalose + phosphate</text>
        <dbReference type="Rhea" id="RHEA:23420"/>
        <dbReference type="ChEBI" id="CHEBI:15377"/>
        <dbReference type="ChEBI" id="CHEBI:16551"/>
        <dbReference type="ChEBI" id="CHEBI:43474"/>
        <dbReference type="ChEBI" id="CHEBI:58429"/>
        <dbReference type="EC" id="3.1.3.12"/>
    </reaction>
</comment>
<dbReference type="SUPFAM" id="SSF56784">
    <property type="entry name" value="HAD-like"/>
    <property type="match status" value="1"/>
</dbReference>
<dbReference type="RefSeq" id="WP_372493112.1">
    <property type="nucleotide sequence ID" value="NZ_BAABIE010000004.1"/>
</dbReference>
<dbReference type="InterPro" id="IPR036412">
    <property type="entry name" value="HAD-like_sf"/>
</dbReference>
<organism evidence="4 5">
    <name type="scientific">Gordonia alkaliphila</name>
    <dbReference type="NCBI Taxonomy" id="1053547"/>
    <lineage>
        <taxon>Bacteria</taxon>
        <taxon>Bacillati</taxon>
        <taxon>Actinomycetota</taxon>
        <taxon>Actinomycetes</taxon>
        <taxon>Mycobacteriales</taxon>
        <taxon>Gordoniaceae</taxon>
        <taxon>Gordonia</taxon>
    </lineage>
</organism>
<comment type="similarity">
    <text evidence="3">Belongs to the trehalose phosphatase family.</text>
</comment>
<sequence>MSAPELDDDLRHALEAFCARARVLVASDYDGCIAPIQPRPDMAVPHPESLAALRDCAQRPNTLAAMVSGRARDDLAAISGVADAPTDGLVLVGSHGAEFDTGFDQPLTVDQQALLDRIIDEFRSLAARFAGTSVETKPASTTLHVRNASESDAAEALALAAAGPASWPGVHVTEGKAVVELAVIETSKGLALDRLRDEFGADAVLYLGDDVTDEKAFAHLRTDSGDVGIKVGSGETGAAFRVPTTDHVATVLEFVAARR</sequence>
<dbReference type="PANTHER" id="PTHR43768">
    <property type="entry name" value="TREHALOSE 6-PHOSPHATE PHOSPHATASE"/>
    <property type="match status" value="1"/>
</dbReference>